<dbReference type="InterPro" id="IPR036249">
    <property type="entry name" value="Thioredoxin-like_sf"/>
</dbReference>
<reference evidence="2" key="1">
    <citation type="submission" date="2022-12" db="EMBL/GenBank/DDBJ databases">
        <title>Draft genome assemblies for two species of Escallonia (Escalloniales).</title>
        <authorList>
            <person name="Chanderbali A."/>
            <person name="Dervinis C."/>
            <person name="Anghel I."/>
            <person name="Soltis D."/>
            <person name="Soltis P."/>
            <person name="Zapata F."/>
        </authorList>
    </citation>
    <scope>NUCLEOTIDE SEQUENCE</scope>
    <source>
        <strain evidence="2">UCBG64.0493</strain>
        <tissue evidence="2">Leaf</tissue>
    </source>
</reference>
<proteinExistence type="predicted"/>
<dbReference type="PANTHER" id="PTHR10438:SF413">
    <property type="entry name" value="THIOREDOXIN H2"/>
    <property type="match status" value="1"/>
</dbReference>
<dbReference type="EMBL" id="JAVXUP010001156">
    <property type="protein sequence ID" value="KAK3015292.1"/>
    <property type="molecule type" value="Genomic_DNA"/>
</dbReference>
<name>A0AA88VWD6_9ASTE</name>
<dbReference type="InterPro" id="IPR017937">
    <property type="entry name" value="Thioredoxin_CS"/>
</dbReference>
<dbReference type="PROSITE" id="PS00194">
    <property type="entry name" value="THIOREDOXIN_1"/>
    <property type="match status" value="1"/>
</dbReference>
<accession>A0AA88VWD6</accession>
<evidence type="ECO:0000259" key="1">
    <source>
        <dbReference type="PROSITE" id="PS51352"/>
    </source>
</evidence>
<feature type="domain" description="Thioredoxin" evidence="1">
    <location>
        <begin position="7"/>
        <end position="145"/>
    </location>
</feature>
<dbReference type="PRINTS" id="PR00421">
    <property type="entry name" value="THIOREDOXIN"/>
</dbReference>
<dbReference type="PANTHER" id="PTHR10438">
    <property type="entry name" value="THIOREDOXIN"/>
    <property type="match status" value="1"/>
</dbReference>
<dbReference type="Proteomes" id="UP001188597">
    <property type="component" value="Unassembled WGS sequence"/>
</dbReference>
<organism evidence="2 3">
    <name type="scientific">Escallonia herrerae</name>
    <dbReference type="NCBI Taxonomy" id="1293975"/>
    <lineage>
        <taxon>Eukaryota</taxon>
        <taxon>Viridiplantae</taxon>
        <taxon>Streptophyta</taxon>
        <taxon>Embryophyta</taxon>
        <taxon>Tracheophyta</taxon>
        <taxon>Spermatophyta</taxon>
        <taxon>Magnoliopsida</taxon>
        <taxon>eudicotyledons</taxon>
        <taxon>Gunneridae</taxon>
        <taxon>Pentapetalae</taxon>
        <taxon>asterids</taxon>
        <taxon>campanulids</taxon>
        <taxon>Escalloniales</taxon>
        <taxon>Escalloniaceae</taxon>
        <taxon>Escallonia</taxon>
    </lineage>
</organism>
<dbReference type="InterPro" id="IPR013766">
    <property type="entry name" value="Thioredoxin_domain"/>
</dbReference>
<dbReference type="CDD" id="cd02947">
    <property type="entry name" value="TRX_family"/>
    <property type="match status" value="1"/>
</dbReference>
<dbReference type="InterPro" id="IPR050620">
    <property type="entry name" value="Thioredoxin_H-type-like"/>
</dbReference>
<evidence type="ECO:0000313" key="2">
    <source>
        <dbReference type="EMBL" id="KAK3015292.1"/>
    </source>
</evidence>
<dbReference type="PROSITE" id="PS51352">
    <property type="entry name" value="THIOREDOXIN_2"/>
    <property type="match status" value="1"/>
</dbReference>
<sequence>MGSTLSALLGGGGAAAAAEAHPGDSSSDSSPVIEFHSSNRWQLHLNASKQIPKLVTLSLPCMVVDFSASWCGPCKLMEPAIHSMATKFAEVDFVKIDVDELSDVAQDFGVQAMPTFVFLKQGKEVDRVIGAKKDELERKVLKHKESPKFAA</sequence>
<dbReference type="SUPFAM" id="SSF52833">
    <property type="entry name" value="Thioredoxin-like"/>
    <property type="match status" value="1"/>
</dbReference>
<evidence type="ECO:0000313" key="3">
    <source>
        <dbReference type="Proteomes" id="UP001188597"/>
    </source>
</evidence>
<comment type="caution">
    <text evidence="2">The sequence shown here is derived from an EMBL/GenBank/DDBJ whole genome shotgun (WGS) entry which is preliminary data.</text>
</comment>
<dbReference type="Pfam" id="PF00085">
    <property type="entry name" value="Thioredoxin"/>
    <property type="match status" value="1"/>
</dbReference>
<gene>
    <name evidence="2" type="ORF">RJ639_006930</name>
</gene>
<dbReference type="Gene3D" id="3.40.30.10">
    <property type="entry name" value="Glutaredoxin"/>
    <property type="match status" value="1"/>
</dbReference>
<keyword evidence="3" id="KW-1185">Reference proteome</keyword>
<dbReference type="AlphaFoldDB" id="A0AA88VWD6"/>
<protein>
    <recommendedName>
        <fullName evidence="1">Thioredoxin domain-containing protein</fullName>
    </recommendedName>
</protein>